<dbReference type="SMART" id="SM00304">
    <property type="entry name" value="HAMP"/>
    <property type="match status" value="1"/>
</dbReference>
<evidence type="ECO:0000259" key="6">
    <source>
        <dbReference type="PROSITE" id="PS50887"/>
    </source>
</evidence>
<dbReference type="NCBIfam" id="TIGR00254">
    <property type="entry name" value="GGDEF"/>
    <property type="match status" value="1"/>
</dbReference>
<reference evidence="8" key="1">
    <citation type="submission" date="2018-08" db="EMBL/GenBank/DDBJ databases">
        <title>Thalassotalea euphylliae genome.</title>
        <authorList>
            <person name="Summers S."/>
            <person name="Rice S.A."/>
            <person name="Freckelton M.L."/>
            <person name="Nedved B.T."/>
            <person name="Hadfield M.G."/>
        </authorList>
    </citation>
    <scope>NUCLEOTIDE SEQUENCE [LARGE SCALE GENOMIC DNA]</scope>
    <source>
        <strain evidence="8">H3</strain>
    </source>
</reference>
<dbReference type="GO" id="GO:0007165">
    <property type="term" value="P:signal transduction"/>
    <property type="evidence" value="ECO:0007669"/>
    <property type="project" value="InterPro"/>
</dbReference>
<dbReference type="Proteomes" id="UP000256899">
    <property type="component" value="Unassembled WGS sequence"/>
</dbReference>
<dbReference type="CDD" id="cd01949">
    <property type="entry name" value="GGDEF"/>
    <property type="match status" value="1"/>
</dbReference>
<dbReference type="EC" id="3.1.4.52" evidence="1"/>
<dbReference type="Pfam" id="PF00672">
    <property type="entry name" value="HAMP"/>
    <property type="match status" value="1"/>
</dbReference>
<dbReference type="InterPro" id="IPR035919">
    <property type="entry name" value="EAL_sf"/>
</dbReference>
<evidence type="ECO:0000313" key="7">
    <source>
        <dbReference type="EMBL" id="REL24404.1"/>
    </source>
</evidence>
<dbReference type="InterPro" id="IPR029787">
    <property type="entry name" value="Nucleotide_cyclase"/>
</dbReference>
<dbReference type="GO" id="GO:0016020">
    <property type="term" value="C:membrane"/>
    <property type="evidence" value="ECO:0007669"/>
    <property type="project" value="InterPro"/>
</dbReference>
<feature type="domain" description="HAMP" evidence="5">
    <location>
        <begin position="185"/>
        <end position="238"/>
    </location>
</feature>
<dbReference type="FunFam" id="3.20.20.450:FF:000001">
    <property type="entry name" value="Cyclic di-GMP phosphodiesterase yahA"/>
    <property type="match status" value="1"/>
</dbReference>
<dbReference type="Gene3D" id="3.30.70.270">
    <property type="match status" value="1"/>
</dbReference>
<keyword evidence="3" id="KW-1133">Transmembrane helix</keyword>
<dbReference type="SUPFAM" id="SSF55073">
    <property type="entry name" value="Nucleotide cyclase"/>
    <property type="match status" value="1"/>
</dbReference>
<dbReference type="PROSITE" id="PS50885">
    <property type="entry name" value="HAMP"/>
    <property type="match status" value="1"/>
</dbReference>
<dbReference type="SUPFAM" id="SSF141868">
    <property type="entry name" value="EAL domain-like"/>
    <property type="match status" value="1"/>
</dbReference>
<dbReference type="Pfam" id="PF00990">
    <property type="entry name" value="GGDEF"/>
    <property type="match status" value="1"/>
</dbReference>
<dbReference type="SMART" id="SM00267">
    <property type="entry name" value="GGDEF"/>
    <property type="match status" value="1"/>
</dbReference>
<organism evidence="7 8">
    <name type="scientific">Thalassotalea euphylliae</name>
    <dbReference type="NCBI Taxonomy" id="1655234"/>
    <lineage>
        <taxon>Bacteria</taxon>
        <taxon>Pseudomonadati</taxon>
        <taxon>Pseudomonadota</taxon>
        <taxon>Gammaproteobacteria</taxon>
        <taxon>Alteromonadales</taxon>
        <taxon>Colwelliaceae</taxon>
        <taxon>Thalassotalea</taxon>
    </lineage>
</organism>
<dbReference type="CDD" id="cd06225">
    <property type="entry name" value="HAMP"/>
    <property type="match status" value="1"/>
</dbReference>
<dbReference type="EMBL" id="QUOT01000002">
    <property type="protein sequence ID" value="REL24404.1"/>
    <property type="molecule type" value="Genomic_DNA"/>
</dbReference>
<dbReference type="InterPro" id="IPR043128">
    <property type="entry name" value="Rev_trsase/Diguanyl_cyclase"/>
</dbReference>
<dbReference type="PANTHER" id="PTHR44757">
    <property type="entry name" value="DIGUANYLATE CYCLASE DGCP"/>
    <property type="match status" value="1"/>
</dbReference>
<evidence type="ECO:0000256" key="3">
    <source>
        <dbReference type="SAM" id="Phobius"/>
    </source>
</evidence>
<dbReference type="InterPro" id="IPR052155">
    <property type="entry name" value="Biofilm_reg_signaling"/>
</dbReference>
<feature type="domain" description="GGDEF" evidence="6">
    <location>
        <begin position="292"/>
        <end position="429"/>
    </location>
</feature>
<dbReference type="GO" id="GO:0071111">
    <property type="term" value="F:cyclic-guanylate-specific phosphodiesterase activity"/>
    <property type="evidence" value="ECO:0007669"/>
    <property type="project" value="UniProtKB-EC"/>
</dbReference>
<dbReference type="CDD" id="cd01948">
    <property type="entry name" value="EAL"/>
    <property type="match status" value="1"/>
</dbReference>
<dbReference type="AlphaFoldDB" id="A0A3E0TIL0"/>
<dbReference type="InterPro" id="IPR003660">
    <property type="entry name" value="HAMP_dom"/>
</dbReference>
<protein>
    <recommendedName>
        <fullName evidence="1">cyclic-guanylate-specific phosphodiesterase</fullName>
        <ecNumber evidence="1">3.1.4.52</ecNumber>
    </recommendedName>
</protein>
<keyword evidence="8" id="KW-1185">Reference proteome</keyword>
<evidence type="ECO:0000259" key="5">
    <source>
        <dbReference type="PROSITE" id="PS50885"/>
    </source>
</evidence>
<sequence>MLSAVLNKIRRLSIRYKLSLMMMLISMIVLTSSTLFIYRHEIKQIEASEISTVQIQASLISATIESALAFNDLPTVRDTLRLINNKNGIEYVAVLLADNTMFAESDKNTQLKPATLNLNNSPLMMANYFDVVEPVTLEGELLGHVYIRANVDKINDKRAYYQKVILSVLLLSLLLTYVLARLLQRIITVPLASMVEHVEQISEKKDYQGRLSLTSQDEFSTLANGFNHMLDVVQEREDKLTQHSSNLQKLVDERTKQLYQQANFDSLTQLPNRHLLMTRLDGAINRAQSNGHQLAVLFMDIDRFKIINDSLGHNVGDQLLQKIASRLSRLSDYSGRTSDVVARLGGDEFVYLIEQLPHEAEATNIAHLINDLFLQPVKLQDRELHVSTSVGIGIYPEHGEDSTTLLKNADASMYYAKAKGPGSYSVYSKEMNILSYKRLELENNLRNAVANNELFLVYQPQVSLSNSGYRKAEALLRWHNPQLGRVSPADFIPVAEEIGYINELGKWVIASACQQLKKWQGQGITDLVVGVNISSSHLLAPDLYDFIQAQVTQAGIGYHQLELEITEDVFLDHSTTTITQLKRLQALGIRIAIDDFGTGYSSLQYLKNLPVDTLKLDGMFVNDLEENESSRGIACSTILLAHSLKLKLVAECVENQAQLDFLNKHGCDFVQGYYLHRPLTAQQLTETFLEKSLLTEV</sequence>
<dbReference type="SMART" id="SM00052">
    <property type="entry name" value="EAL"/>
    <property type="match status" value="1"/>
</dbReference>
<dbReference type="Gene3D" id="3.20.20.450">
    <property type="entry name" value="EAL domain"/>
    <property type="match status" value="1"/>
</dbReference>
<evidence type="ECO:0000256" key="2">
    <source>
        <dbReference type="ARBA" id="ARBA00022636"/>
    </source>
</evidence>
<evidence type="ECO:0000256" key="1">
    <source>
        <dbReference type="ARBA" id="ARBA00012282"/>
    </source>
</evidence>
<keyword evidence="2" id="KW-0973">c-di-GMP</keyword>
<dbReference type="InterPro" id="IPR001633">
    <property type="entry name" value="EAL_dom"/>
</dbReference>
<comment type="caution">
    <text evidence="7">The sequence shown here is derived from an EMBL/GenBank/DDBJ whole genome shotgun (WGS) entry which is preliminary data.</text>
</comment>
<gene>
    <name evidence="7" type="ORF">DXX94_18860</name>
</gene>
<dbReference type="Pfam" id="PF00563">
    <property type="entry name" value="EAL"/>
    <property type="match status" value="1"/>
</dbReference>
<dbReference type="PROSITE" id="PS50883">
    <property type="entry name" value="EAL"/>
    <property type="match status" value="1"/>
</dbReference>
<accession>A0A3E0TIL0</accession>
<dbReference type="Pfam" id="PF17152">
    <property type="entry name" value="CHASE8"/>
    <property type="match status" value="1"/>
</dbReference>
<feature type="transmembrane region" description="Helical" evidence="3">
    <location>
        <begin position="164"/>
        <end position="183"/>
    </location>
</feature>
<dbReference type="Gene3D" id="6.10.340.10">
    <property type="match status" value="1"/>
</dbReference>
<keyword evidence="3" id="KW-0812">Transmembrane</keyword>
<dbReference type="InterPro" id="IPR033417">
    <property type="entry name" value="CHASE8"/>
</dbReference>
<proteinExistence type="predicted"/>
<evidence type="ECO:0000313" key="8">
    <source>
        <dbReference type="Proteomes" id="UP000256899"/>
    </source>
</evidence>
<feature type="domain" description="EAL" evidence="4">
    <location>
        <begin position="438"/>
        <end position="692"/>
    </location>
</feature>
<evidence type="ECO:0000259" key="4">
    <source>
        <dbReference type="PROSITE" id="PS50883"/>
    </source>
</evidence>
<feature type="transmembrane region" description="Helical" evidence="3">
    <location>
        <begin position="20"/>
        <end position="38"/>
    </location>
</feature>
<dbReference type="PROSITE" id="PS50887">
    <property type="entry name" value="GGDEF"/>
    <property type="match status" value="1"/>
</dbReference>
<name>A0A3E0TIL0_9GAMM</name>
<keyword evidence="3" id="KW-0472">Membrane</keyword>
<dbReference type="InterPro" id="IPR000160">
    <property type="entry name" value="GGDEF_dom"/>
</dbReference>
<dbReference type="PANTHER" id="PTHR44757:SF2">
    <property type="entry name" value="BIOFILM ARCHITECTURE MAINTENANCE PROTEIN MBAA"/>
    <property type="match status" value="1"/>
</dbReference>
<dbReference type="SUPFAM" id="SSF158472">
    <property type="entry name" value="HAMP domain-like"/>
    <property type="match status" value="1"/>
</dbReference>